<dbReference type="Pfam" id="PF00059">
    <property type="entry name" value="Lectin_C"/>
    <property type="match status" value="1"/>
</dbReference>
<dbReference type="EMBL" id="WNYA01000011">
    <property type="protein sequence ID" value="KAG8551386.1"/>
    <property type="molecule type" value="Genomic_DNA"/>
</dbReference>
<evidence type="ECO:0000256" key="1">
    <source>
        <dbReference type="ARBA" id="ARBA00022734"/>
    </source>
</evidence>
<proteinExistence type="predicted"/>
<reference evidence="5" key="1">
    <citation type="thesis" date="2020" institute="ProQuest LLC" country="789 East Eisenhower Parkway, Ann Arbor, MI, USA">
        <title>Comparative Genomics and Chromosome Evolution.</title>
        <authorList>
            <person name="Mudd A.B."/>
        </authorList>
    </citation>
    <scope>NUCLEOTIDE SEQUENCE</scope>
    <source>
        <strain evidence="5">237g6f4</strain>
        <tissue evidence="5">Blood</tissue>
    </source>
</reference>
<dbReference type="InterPro" id="IPR033989">
    <property type="entry name" value="CD209-like_CTLD"/>
</dbReference>
<dbReference type="InterPro" id="IPR001304">
    <property type="entry name" value="C-type_lectin-like"/>
</dbReference>
<comment type="caution">
    <text evidence="5">The sequence shown here is derived from an EMBL/GenBank/DDBJ whole genome shotgun (WGS) entry which is preliminary data.</text>
</comment>
<dbReference type="CDD" id="cd03590">
    <property type="entry name" value="CLECT_DC-SIGN_like"/>
    <property type="match status" value="1"/>
</dbReference>
<keyword evidence="3" id="KW-0175">Coiled coil</keyword>
<dbReference type="InterPro" id="IPR016187">
    <property type="entry name" value="CTDL_fold"/>
</dbReference>
<dbReference type="PROSITE" id="PS50041">
    <property type="entry name" value="C_TYPE_LECTIN_2"/>
    <property type="match status" value="1"/>
</dbReference>
<gene>
    <name evidence="5" type="ORF">GDO81_004087</name>
</gene>
<accession>A0AAV6ZQ41</accession>
<feature type="domain" description="C-type lectin" evidence="4">
    <location>
        <begin position="70"/>
        <end position="182"/>
    </location>
</feature>
<feature type="non-terminal residue" evidence="5">
    <location>
        <position position="1"/>
    </location>
</feature>
<keyword evidence="2" id="KW-1015">Disulfide bond</keyword>
<keyword evidence="6" id="KW-1185">Reference proteome</keyword>
<dbReference type="Gene3D" id="3.10.100.10">
    <property type="entry name" value="Mannose-Binding Protein A, subunit A"/>
    <property type="match status" value="1"/>
</dbReference>
<organism evidence="5 6">
    <name type="scientific">Engystomops pustulosus</name>
    <name type="common">Tungara frog</name>
    <name type="synonym">Physalaemus pustulosus</name>
    <dbReference type="NCBI Taxonomy" id="76066"/>
    <lineage>
        <taxon>Eukaryota</taxon>
        <taxon>Metazoa</taxon>
        <taxon>Chordata</taxon>
        <taxon>Craniata</taxon>
        <taxon>Vertebrata</taxon>
        <taxon>Euteleostomi</taxon>
        <taxon>Amphibia</taxon>
        <taxon>Batrachia</taxon>
        <taxon>Anura</taxon>
        <taxon>Neobatrachia</taxon>
        <taxon>Hyloidea</taxon>
        <taxon>Leptodactylidae</taxon>
        <taxon>Leiuperinae</taxon>
        <taxon>Engystomops</taxon>
    </lineage>
</organism>
<dbReference type="InterPro" id="IPR050111">
    <property type="entry name" value="C-type_lectin/snaclec_domain"/>
</dbReference>
<keyword evidence="1" id="KW-0430">Lectin</keyword>
<dbReference type="InterPro" id="IPR018378">
    <property type="entry name" value="C-type_lectin_CS"/>
</dbReference>
<dbReference type="Proteomes" id="UP000824782">
    <property type="component" value="Unassembled WGS sequence"/>
</dbReference>
<evidence type="ECO:0000256" key="3">
    <source>
        <dbReference type="SAM" id="Coils"/>
    </source>
</evidence>
<evidence type="ECO:0000313" key="6">
    <source>
        <dbReference type="Proteomes" id="UP000824782"/>
    </source>
</evidence>
<dbReference type="InterPro" id="IPR016186">
    <property type="entry name" value="C-type_lectin-like/link_sf"/>
</dbReference>
<name>A0AAV6ZQ41_ENGPU</name>
<sequence length="197" mass="23011">QTLGLRQLQVLERQRQDLHRNLSKVQDEYKSLKGKNILIPWTSDLLMGCVATDQESAMLCPFCPPGWRIFELSCYLQSEDPHSWEESLSWCRMKGGYLAVVNDEDEQNFLEDLVKNITWIGLSDHHREGNWRWVDGTPYESTIWFWSADQPDNDGNEDCVTLSFASRWNDDKCGQKYKSLCERRADRINREGDTISN</sequence>
<protein>
    <recommendedName>
        <fullName evidence="4">C-type lectin domain-containing protein</fullName>
    </recommendedName>
</protein>
<dbReference type="PANTHER" id="PTHR22803">
    <property type="entry name" value="MANNOSE, PHOSPHOLIPASE, LECTIN RECEPTOR RELATED"/>
    <property type="match status" value="1"/>
</dbReference>
<evidence type="ECO:0000256" key="2">
    <source>
        <dbReference type="ARBA" id="ARBA00023157"/>
    </source>
</evidence>
<evidence type="ECO:0000313" key="5">
    <source>
        <dbReference type="EMBL" id="KAG8551386.1"/>
    </source>
</evidence>
<dbReference type="GO" id="GO:0030246">
    <property type="term" value="F:carbohydrate binding"/>
    <property type="evidence" value="ECO:0007669"/>
    <property type="project" value="UniProtKB-KW"/>
</dbReference>
<evidence type="ECO:0000259" key="4">
    <source>
        <dbReference type="PROSITE" id="PS50041"/>
    </source>
</evidence>
<dbReference type="SMART" id="SM00034">
    <property type="entry name" value="CLECT"/>
    <property type="match status" value="1"/>
</dbReference>
<dbReference type="AlphaFoldDB" id="A0AAV6ZQ41"/>
<feature type="coiled-coil region" evidence="3">
    <location>
        <begin position="8"/>
        <end position="35"/>
    </location>
</feature>
<dbReference type="SUPFAM" id="SSF56436">
    <property type="entry name" value="C-type lectin-like"/>
    <property type="match status" value="1"/>
</dbReference>
<dbReference type="PROSITE" id="PS00615">
    <property type="entry name" value="C_TYPE_LECTIN_1"/>
    <property type="match status" value="1"/>
</dbReference>